<keyword evidence="17" id="KW-1185">Reference proteome</keyword>
<gene>
    <name evidence="16" type="ORF">DDQ50_12880</name>
</gene>
<dbReference type="PANTHER" id="PTHR10638:SF86">
    <property type="entry name" value="COPPER AMINE OXIDASE 1-RELATED"/>
    <property type="match status" value="1"/>
</dbReference>
<evidence type="ECO:0000256" key="11">
    <source>
        <dbReference type="PIRSR" id="PIRSR600269-51"/>
    </source>
</evidence>
<keyword evidence="5 10" id="KW-0801">TPQ</keyword>
<evidence type="ECO:0000256" key="1">
    <source>
        <dbReference type="ARBA" id="ARBA00001935"/>
    </source>
</evidence>
<feature type="compositionally biased region" description="Basic and acidic residues" evidence="13">
    <location>
        <begin position="664"/>
        <end position="677"/>
    </location>
</feature>
<dbReference type="InterPro" id="IPR000269">
    <property type="entry name" value="Cu_amine_oxidase"/>
</dbReference>
<dbReference type="InterPro" id="IPR016182">
    <property type="entry name" value="Cu_amine_oxidase_N-reg"/>
</dbReference>
<comment type="PTM">
    <text evidence="11 12">Topaquinone (TPQ) is generated by copper-dependent autoxidation of a specific tyrosyl residue.</text>
</comment>
<feature type="active site" description="Schiff-base intermediate with substrate; via topaquinone" evidence="10">
    <location>
        <position position="388"/>
    </location>
</feature>
<protein>
    <recommendedName>
        <fullName evidence="12">Amine oxidase</fullName>
        <ecNumber evidence="12">1.4.3.-</ecNumber>
    </recommendedName>
</protein>
<dbReference type="EMBL" id="QEOP01000002">
    <property type="protein sequence ID" value="PVZ94586.1"/>
    <property type="molecule type" value="Genomic_DNA"/>
</dbReference>
<reference evidence="16 17" key="1">
    <citation type="submission" date="2018-05" db="EMBL/GenBank/DDBJ databases">
        <title>Amnibacterium sp. M8JJ-5, whole genome shotgun sequence.</title>
        <authorList>
            <person name="Tuo L."/>
        </authorList>
    </citation>
    <scope>NUCLEOTIDE SEQUENCE [LARGE SCALE GENOMIC DNA]</scope>
    <source>
        <strain evidence="16 17">M8JJ-5</strain>
    </source>
</reference>
<evidence type="ECO:0000256" key="7">
    <source>
        <dbReference type="ARBA" id="ARBA00023008"/>
    </source>
</evidence>
<comment type="catalytic activity">
    <reaction evidence="9">
        <text>a primary methyl amine + O2 + H2O = an aldehyde + H2O2 + NH4(+)</text>
        <dbReference type="Rhea" id="RHEA:16153"/>
        <dbReference type="ChEBI" id="CHEBI:15377"/>
        <dbReference type="ChEBI" id="CHEBI:15379"/>
        <dbReference type="ChEBI" id="CHEBI:16240"/>
        <dbReference type="ChEBI" id="CHEBI:17478"/>
        <dbReference type="ChEBI" id="CHEBI:28938"/>
        <dbReference type="ChEBI" id="CHEBI:228804"/>
        <dbReference type="EC" id="1.4.3.21"/>
    </reaction>
</comment>
<dbReference type="Gene3D" id="2.70.98.20">
    <property type="entry name" value="Copper amine oxidase, catalytic domain"/>
    <property type="match status" value="1"/>
</dbReference>
<dbReference type="NCBIfam" id="NF008559">
    <property type="entry name" value="PRK11504.1"/>
    <property type="match status" value="1"/>
</dbReference>
<dbReference type="FunFam" id="2.70.98.20:FF:000001">
    <property type="entry name" value="Amine oxidase"/>
    <property type="match status" value="1"/>
</dbReference>
<dbReference type="GO" id="GO:0008131">
    <property type="term" value="F:primary methylamine oxidase activity"/>
    <property type="evidence" value="ECO:0007669"/>
    <property type="project" value="UniProtKB-EC"/>
</dbReference>
<dbReference type="PROSITE" id="PS01165">
    <property type="entry name" value="COPPER_AMINE_OXID_2"/>
    <property type="match status" value="1"/>
</dbReference>
<dbReference type="Pfam" id="PF01179">
    <property type="entry name" value="Cu_amine_oxid"/>
    <property type="match status" value="1"/>
</dbReference>
<dbReference type="InterPro" id="IPR015798">
    <property type="entry name" value="Cu_amine_oxidase_C"/>
</dbReference>
<evidence type="ECO:0000256" key="3">
    <source>
        <dbReference type="ARBA" id="ARBA00011738"/>
    </source>
</evidence>
<evidence type="ECO:0000256" key="13">
    <source>
        <dbReference type="SAM" id="MobiDB-lite"/>
    </source>
</evidence>
<dbReference type="SUPFAM" id="SSF54416">
    <property type="entry name" value="Amine oxidase N-terminal region"/>
    <property type="match status" value="2"/>
</dbReference>
<dbReference type="EC" id="1.4.3.-" evidence="12"/>
<evidence type="ECO:0000259" key="14">
    <source>
        <dbReference type="Pfam" id="PF01179"/>
    </source>
</evidence>
<name>A0A2V1HPR2_9MICO</name>
<keyword evidence="4 12" id="KW-0479">Metal-binding</keyword>
<dbReference type="GO" id="GO:0009308">
    <property type="term" value="P:amine metabolic process"/>
    <property type="evidence" value="ECO:0007669"/>
    <property type="project" value="UniProtKB-UniRule"/>
</dbReference>
<sequence>MTLTTSAAAPSTVGRQPLRSLDGSEITAVRDILTEAGLVTDTTRFAYVGLDEPHKDEILSGGTVDRRVRVLLLDVSDGRSLDVRVSLDERSIVSNLELDRSIGEIAILNEEFEVINDILLADDEWRTALGRRDIDPDTVALAPLSAGNLGLEDEKGKRLMRVLAFRQDFPQDHCWAHPIDGLVAYVDLIARSVHKIIDDRLFPVPAEHGNYTDPELTGLPLEGLKPIVISQPEGSSFTIDDGHIEWANWSLDVSFDAREGLVLHRIGYDDHGNVRPIVYRASIAEMVVPYADPSPVRYWQNYFDTGEYLFGRYTNSLQLGCDCVGDITYLDITLADEFGNPRTIENGICIHEEDYGTLWKHTDLFTGEENVRRQRRLVISFFTTVGNYDYGFYWYLYLDGTIECEAKLTGFLFTSAYPEEGSQFATNIAPGLGAPYHQHLFCARLDMAIDGVSNAVDEVDVVRLPISETNPWGNAFTGKATRLETESDAQRVADGAVNRTWHVVSTTSSNRMGGPTGYALIPEGSPTLMADPSSVIASRAAFATKNLWVTAYSPDEKYPAGDFVNQSALGQGLPAYAASDRAVDGEDIVLWHTFGPTHLPRLEDWPIMPVDYAKFTLKPYGFFDRNPTLNVPASSTDHCAVPGDASTEFAGRSEAAHSAIDHAGHAGHDHAGHDHAGHGNAGHGH</sequence>
<comment type="similarity">
    <text evidence="2 12">Belongs to the copper/topaquinone oxidase family.</text>
</comment>
<dbReference type="GO" id="GO:0005507">
    <property type="term" value="F:copper ion binding"/>
    <property type="evidence" value="ECO:0007669"/>
    <property type="project" value="InterPro"/>
</dbReference>
<feature type="active site" description="Proton acceptor" evidence="10">
    <location>
        <position position="304"/>
    </location>
</feature>
<evidence type="ECO:0000313" key="16">
    <source>
        <dbReference type="EMBL" id="PVZ94586.1"/>
    </source>
</evidence>
<dbReference type="GO" id="GO:0048038">
    <property type="term" value="F:quinone binding"/>
    <property type="evidence" value="ECO:0007669"/>
    <property type="project" value="InterPro"/>
</dbReference>
<dbReference type="Proteomes" id="UP000244893">
    <property type="component" value="Unassembled WGS sequence"/>
</dbReference>
<dbReference type="RefSeq" id="WP_116757097.1">
    <property type="nucleotide sequence ID" value="NZ_JBHUEX010000001.1"/>
</dbReference>
<evidence type="ECO:0000256" key="12">
    <source>
        <dbReference type="RuleBase" id="RU000672"/>
    </source>
</evidence>
<evidence type="ECO:0000313" key="17">
    <source>
        <dbReference type="Proteomes" id="UP000244893"/>
    </source>
</evidence>
<dbReference type="SUPFAM" id="SSF49998">
    <property type="entry name" value="Amine oxidase catalytic domain"/>
    <property type="match status" value="1"/>
</dbReference>
<dbReference type="Pfam" id="PF21994">
    <property type="entry name" value="AGAO-like_N2"/>
    <property type="match status" value="1"/>
</dbReference>
<dbReference type="InterPro" id="IPR049947">
    <property type="entry name" value="Cu_Am_Ox_Cu-bd"/>
</dbReference>
<dbReference type="AlphaFoldDB" id="A0A2V1HPR2"/>
<feature type="region of interest" description="Disordered" evidence="13">
    <location>
        <begin position="664"/>
        <end position="685"/>
    </location>
</feature>
<keyword evidence="7 12" id="KW-0186">Copper</keyword>
<evidence type="ECO:0000259" key="15">
    <source>
        <dbReference type="Pfam" id="PF21994"/>
    </source>
</evidence>
<evidence type="ECO:0000256" key="4">
    <source>
        <dbReference type="ARBA" id="ARBA00022723"/>
    </source>
</evidence>
<evidence type="ECO:0000256" key="8">
    <source>
        <dbReference type="ARBA" id="ARBA00023157"/>
    </source>
</evidence>
<feature type="modified residue" description="2',4',5'-topaquinone" evidence="11">
    <location>
        <position position="388"/>
    </location>
</feature>
<accession>A0A2V1HPR2</accession>
<dbReference type="OrthoDB" id="9772590at2"/>
<evidence type="ECO:0000256" key="6">
    <source>
        <dbReference type="ARBA" id="ARBA00023002"/>
    </source>
</evidence>
<keyword evidence="8" id="KW-1015">Disulfide bond</keyword>
<comment type="subunit">
    <text evidence="3">Homodimer.</text>
</comment>
<dbReference type="PANTHER" id="PTHR10638">
    <property type="entry name" value="COPPER AMINE OXIDASE"/>
    <property type="match status" value="1"/>
</dbReference>
<evidence type="ECO:0000256" key="2">
    <source>
        <dbReference type="ARBA" id="ARBA00007983"/>
    </source>
</evidence>
<evidence type="ECO:0000256" key="10">
    <source>
        <dbReference type="PIRSR" id="PIRSR600269-50"/>
    </source>
</evidence>
<comment type="cofactor">
    <cofactor evidence="1">
        <name>Cu cation</name>
        <dbReference type="ChEBI" id="CHEBI:23378"/>
    </cofactor>
</comment>
<feature type="domain" description="AGAO-like N2" evidence="15">
    <location>
        <begin position="24"/>
        <end position="94"/>
    </location>
</feature>
<comment type="cofactor">
    <cofactor evidence="12">
        <name>Cu cation</name>
        <dbReference type="ChEBI" id="CHEBI:23378"/>
    </cofactor>
    <text evidence="12">Contains 1 topaquinone per subunit.</text>
</comment>
<organism evidence="16 17">
    <name type="scientific">Amnibacterium flavum</name>
    <dbReference type="NCBI Taxonomy" id="2173173"/>
    <lineage>
        <taxon>Bacteria</taxon>
        <taxon>Bacillati</taxon>
        <taxon>Actinomycetota</taxon>
        <taxon>Actinomycetes</taxon>
        <taxon>Micrococcales</taxon>
        <taxon>Microbacteriaceae</taxon>
        <taxon>Amnibacterium</taxon>
    </lineage>
</organism>
<dbReference type="Gene3D" id="3.10.450.40">
    <property type="match status" value="2"/>
</dbReference>
<dbReference type="PROSITE" id="PS01164">
    <property type="entry name" value="COPPER_AMINE_OXID_1"/>
    <property type="match status" value="1"/>
</dbReference>
<keyword evidence="6 12" id="KW-0560">Oxidoreductase</keyword>
<proteinExistence type="inferred from homology"/>
<comment type="caution">
    <text evidence="16">The sequence shown here is derived from an EMBL/GenBank/DDBJ whole genome shotgun (WGS) entry which is preliminary data.</text>
</comment>
<feature type="domain" description="Copper amine oxidase catalytic" evidence="14">
    <location>
        <begin position="228"/>
        <end position="629"/>
    </location>
</feature>
<dbReference type="InterPro" id="IPR049948">
    <property type="entry name" value="Cu_Am_ox_TPQ-bd"/>
</dbReference>
<evidence type="ECO:0000256" key="9">
    <source>
        <dbReference type="ARBA" id="ARBA00048032"/>
    </source>
</evidence>
<dbReference type="InterPro" id="IPR036460">
    <property type="entry name" value="Cu_amine_oxidase_C_sf"/>
</dbReference>
<evidence type="ECO:0000256" key="5">
    <source>
        <dbReference type="ARBA" id="ARBA00022772"/>
    </source>
</evidence>
<dbReference type="InterPro" id="IPR054157">
    <property type="entry name" value="AGAO-like_N2"/>
</dbReference>